<protein>
    <submittedName>
        <fullName evidence="1">Uncharacterized protein</fullName>
    </submittedName>
</protein>
<name>K0RSE9_THAOC</name>
<dbReference type="Proteomes" id="UP000266841">
    <property type="component" value="Unassembled WGS sequence"/>
</dbReference>
<feature type="non-terminal residue" evidence="1">
    <location>
        <position position="233"/>
    </location>
</feature>
<evidence type="ECO:0000313" key="1">
    <source>
        <dbReference type="EMBL" id="EJK55259.1"/>
    </source>
</evidence>
<dbReference type="eggNOG" id="ENOG502ST6P">
    <property type="taxonomic scope" value="Eukaryota"/>
</dbReference>
<organism evidence="1 2">
    <name type="scientific">Thalassiosira oceanica</name>
    <name type="common">Marine diatom</name>
    <dbReference type="NCBI Taxonomy" id="159749"/>
    <lineage>
        <taxon>Eukaryota</taxon>
        <taxon>Sar</taxon>
        <taxon>Stramenopiles</taxon>
        <taxon>Ochrophyta</taxon>
        <taxon>Bacillariophyta</taxon>
        <taxon>Coscinodiscophyceae</taxon>
        <taxon>Thalassiosirophycidae</taxon>
        <taxon>Thalassiosirales</taxon>
        <taxon>Thalassiosiraceae</taxon>
        <taxon>Thalassiosira</taxon>
    </lineage>
</organism>
<proteinExistence type="predicted"/>
<gene>
    <name evidence="1" type="ORF">THAOC_25024</name>
</gene>
<sequence length="233" mass="27205">MSRWVSSKPDYFLASPRVRKRLRVARPREFPHHDTDHRAIVAKIWVRGERRRLETYRRNAKRNPLLCELPRPLRQSEQLFEELRSTVARRERRSHPQMSWISDRTWALVGNRASARLRRNGSLMGRVSRQLGRRIGSSLQQDRKERARRAGAAIEAALADSDLQLGWDKAKRWHREARGAPAQPNFQSHAVDGKADHGESETLFDWSPPGDQFRLMFLDYSMLGMTSLMTRKS</sequence>
<dbReference type="EMBL" id="AGNL01034457">
    <property type="protein sequence ID" value="EJK55259.1"/>
    <property type="molecule type" value="Genomic_DNA"/>
</dbReference>
<keyword evidence="2" id="KW-1185">Reference proteome</keyword>
<reference evidence="1 2" key="1">
    <citation type="journal article" date="2012" name="Genome Biol.">
        <title>Genome and low-iron response of an oceanic diatom adapted to chronic iron limitation.</title>
        <authorList>
            <person name="Lommer M."/>
            <person name="Specht M."/>
            <person name="Roy A.S."/>
            <person name="Kraemer L."/>
            <person name="Andreson R."/>
            <person name="Gutowska M.A."/>
            <person name="Wolf J."/>
            <person name="Bergner S.V."/>
            <person name="Schilhabel M.B."/>
            <person name="Klostermeier U.C."/>
            <person name="Beiko R.G."/>
            <person name="Rosenstiel P."/>
            <person name="Hippler M."/>
            <person name="Laroche J."/>
        </authorList>
    </citation>
    <scope>NUCLEOTIDE SEQUENCE [LARGE SCALE GENOMIC DNA]</scope>
    <source>
        <strain evidence="1 2">CCMP1005</strain>
    </source>
</reference>
<evidence type="ECO:0000313" key="2">
    <source>
        <dbReference type="Proteomes" id="UP000266841"/>
    </source>
</evidence>
<comment type="caution">
    <text evidence="1">The sequence shown here is derived from an EMBL/GenBank/DDBJ whole genome shotgun (WGS) entry which is preliminary data.</text>
</comment>
<accession>K0RSE9</accession>
<dbReference type="AlphaFoldDB" id="K0RSE9"/>